<gene>
    <name evidence="1" type="ORF">JCM31447_25890</name>
</gene>
<dbReference type="GO" id="GO:0032259">
    <property type="term" value="P:methylation"/>
    <property type="evidence" value="ECO:0007669"/>
    <property type="project" value="UniProtKB-KW"/>
</dbReference>
<evidence type="ECO:0000313" key="1">
    <source>
        <dbReference type="EMBL" id="BBH54131.1"/>
    </source>
</evidence>
<dbReference type="GO" id="GO:0008168">
    <property type="term" value="F:methyltransferase activity"/>
    <property type="evidence" value="ECO:0007669"/>
    <property type="project" value="UniProtKB-KW"/>
</dbReference>
<dbReference type="SUPFAM" id="SSF53335">
    <property type="entry name" value="S-adenosyl-L-methionine-dependent methyltransferases"/>
    <property type="match status" value="1"/>
</dbReference>
<sequence length="332" mass="39231">MNALHFNLNIENGNMNYYQETTKCPHCFSFKTSLLQKSYVQLQNNNRSYNFFQCYDCTLVFLKNPPSEIAMEEFYHKKYLPHLGSKAWGRFSKLVDFGQYRLDLKKYSYIKKFYPNINKSSKILDYGCGNPTFLLMTQTKTKAQCFGLDLSSQGWDKIPESKLKNIKLIKGSFDKIDEKDKFNIITLWHVLEHEYDPILVLKNLREKIMSDGILIVEVPNYDSFFVKIQKGFWAGYHTPRHTVVFNKKTLINAVSKANWEIIQYYRYGTLDAFTLWWLGRQEKVMHKNKITKINFENKFFSYLFLKVLTTPFFILENFLSLGVQIIVAKPKT</sequence>
<keyword evidence="1" id="KW-0808">Transferase</keyword>
<dbReference type="RefSeq" id="WP_130611304.1">
    <property type="nucleotide sequence ID" value="NZ_AP019368.1"/>
</dbReference>
<dbReference type="Gene3D" id="3.40.50.150">
    <property type="entry name" value="Vaccinia Virus protein VP39"/>
    <property type="match status" value="1"/>
</dbReference>
<dbReference type="Proteomes" id="UP000291236">
    <property type="component" value="Chromosome"/>
</dbReference>
<keyword evidence="2" id="KW-1185">Reference proteome</keyword>
<dbReference type="EMBL" id="AP019368">
    <property type="protein sequence ID" value="BBH54131.1"/>
    <property type="molecule type" value="Genomic_DNA"/>
</dbReference>
<proteinExistence type="predicted"/>
<dbReference type="OrthoDB" id="5292242at2"/>
<organism evidence="1 2">
    <name type="scientific">Fluviispira sanaruensis</name>
    <dbReference type="NCBI Taxonomy" id="2493639"/>
    <lineage>
        <taxon>Bacteria</taxon>
        <taxon>Pseudomonadati</taxon>
        <taxon>Bdellovibrionota</taxon>
        <taxon>Oligoflexia</taxon>
        <taxon>Silvanigrellales</taxon>
        <taxon>Silvanigrellaceae</taxon>
        <taxon>Fluviispira</taxon>
    </lineage>
</organism>
<dbReference type="PANTHER" id="PTHR43861">
    <property type="entry name" value="TRANS-ACONITATE 2-METHYLTRANSFERASE-RELATED"/>
    <property type="match status" value="1"/>
</dbReference>
<dbReference type="Pfam" id="PF13489">
    <property type="entry name" value="Methyltransf_23"/>
    <property type="match status" value="1"/>
</dbReference>
<accession>A0A4P2VME6</accession>
<reference evidence="1 2" key="1">
    <citation type="submission" date="2018-12" db="EMBL/GenBank/DDBJ databases">
        <title>Rubrispira sanarue gen. nov., sp., nov., a member of the order Silvanigrellales, isolated from a brackish lake in Hamamatsu Japan.</title>
        <authorList>
            <person name="Maejima Y."/>
            <person name="Iino T."/>
            <person name="Muraguchi Y."/>
            <person name="Fukuda K."/>
            <person name="Nojiri H."/>
            <person name="Ohkuma M."/>
            <person name="Moriuchi R."/>
            <person name="Dohra H."/>
            <person name="Kimbara K."/>
            <person name="Shintani M."/>
        </authorList>
    </citation>
    <scope>NUCLEOTIDE SEQUENCE [LARGE SCALE GENOMIC DNA]</scope>
    <source>
        <strain evidence="1 2">RF1110005</strain>
    </source>
</reference>
<dbReference type="KEGG" id="sbf:JCM31447_25890"/>
<evidence type="ECO:0000313" key="2">
    <source>
        <dbReference type="Proteomes" id="UP000291236"/>
    </source>
</evidence>
<dbReference type="AlphaFoldDB" id="A0A4P2VME6"/>
<name>A0A4P2VME6_FLUSA</name>
<dbReference type="InterPro" id="IPR029063">
    <property type="entry name" value="SAM-dependent_MTases_sf"/>
</dbReference>
<protein>
    <submittedName>
        <fullName evidence="1">Class I SAM-dependent methyltransferase</fullName>
    </submittedName>
</protein>
<keyword evidence="1" id="KW-0489">Methyltransferase</keyword>